<evidence type="ECO:0000256" key="1">
    <source>
        <dbReference type="ARBA" id="ARBA00022737"/>
    </source>
</evidence>
<evidence type="ECO:0000313" key="7">
    <source>
        <dbReference type="Proteomes" id="UP000659654"/>
    </source>
</evidence>
<dbReference type="PROSITE" id="PS50102">
    <property type="entry name" value="RRM"/>
    <property type="match status" value="2"/>
</dbReference>
<dbReference type="InterPro" id="IPR002486">
    <property type="entry name" value="Col_cuticle_N"/>
</dbReference>
<gene>
    <name evidence="6" type="ORF">BXYJ_LOCUS3121</name>
</gene>
<evidence type="ECO:0000313" key="6">
    <source>
        <dbReference type="EMBL" id="CAD5213620.1"/>
    </source>
</evidence>
<dbReference type="Pfam" id="PF00076">
    <property type="entry name" value="RRM_1"/>
    <property type="match status" value="2"/>
</dbReference>
<organism evidence="6 7">
    <name type="scientific">Bursaphelenchus xylophilus</name>
    <name type="common">Pinewood nematode worm</name>
    <name type="synonym">Aphelenchoides xylophilus</name>
    <dbReference type="NCBI Taxonomy" id="6326"/>
    <lineage>
        <taxon>Eukaryota</taxon>
        <taxon>Metazoa</taxon>
        <taxon>Ecdysozoa</taxon>
        <taxon>Nematoda</taxon>
        <taxon>Chromadorea</taxon>
        <taxon>Rhabditida</taxon>
        <taxon>Tylenchina</taxon>
        <taxon>Tylenchomorpha</taxon>
        <taxon>Aphelenchoidea</taxon>
        <taxon>Aphelenchoididae</taxon>
        <taxon>Bursaphelenchus</taxon>
    </lineage>
</organism>
<dbReference type="GO" id="GO:0005634">
    <property type="term" value="C:nucleus"/>
    <property type="evidence" value="ECO:0007669"/>
    <property type="project" value="UniProtKB-SubCell"/>
</dbReference>
<evidence type="ECO:0000256" key="4">
    <source>
        <dbReference type="SAM" id="Phobius"/>
    </source>
</evidence>
<feature type="compositionally biased region" description="Low complexity" evidence="3">
    <location>
        <begin position="347"/>
        <end position="365"/>
    </location>
</feature>
<dbReference type="OrthoDB" id="1099063at2759"/>
<proteinExistence type="predicted"/>
<dbReference type="SMART" id="SM01088">
    <property type="entry name" value="Col_cuticle_N"/>
    <property type="match status" value="1"/>
</dbReference>
<dbReference type="Gene3D" id="3.30.70.330">
    <property type="match status" value="2"/>
</dbReference>
<dbReference type="InterPro" id="IPR000504">
    <property type="entry name" value="RRM_dom"/>
</dbReference>
<feature type="compositionally biased region" description="Pro residues" evidence="3">
    <location>
        <begin position="319"/>
        <end position="331"/>
    </location>
</feature>
<feature type="compositionally biased region" description="Low complexity" evidence="3">
    <location>
        <begin position="263"/>
        <end position="276"/>
    </location>
</feature>
<keyword evidence="4" id="KW-0812">Transmembrane</keyword>
<feature type="compositionally biased region" description="Pro residues" evidence="3">
    <location>
        <begin position="384"/>
        <end position="417"/>
    </location>
</feature>
<feature type="region of interest" description="Disordered" evidence="3">
    <location>
        <begin position="669"/>
        <end position="694"/>
    </location>
</feature>
<dbReference type="Pfam" id="PF01484">
    <property type="entry name" value="Col_cuticle_N"/>
    <property type="match status" value="1"/>
</dbReference>
<dbReference type="GO" id="GO:0042302">
    <property type="term" value="F:structural constituent of cuticle"/>
    <property type="evidence" value="ECO:0007669"/>
    <property type="project" value="InterPro"/>
</dbReference>
<feature type="transmembrane region" description="Helical" evidence="4">
    <location>
        <begin position="56"/>
        <end position="83"/>
    </location>
</feature>
<dbReference type="InterPro" id="IPR035979">
    <property type="entry name" value="RBD_domain_sf"/>
</dbReference>
<feature type="domain" description="RRM" evidence="5">
    <location>
        <begin position="457"/>
        <end position="527"/>
    </location>
</feature>
<feature type="compositionally biased region" description="Basic residues" evidence="3">
    <location>
        <begin position="149"/>
        <end position="165"/>
    </location>
</feature>
<dbReference type="EMBL" id="CAJFDI010000002">
    <property type="protein sequence ID" value="CAD5213620.1"/>
    <property type="molecule type" value="Genomic_DNA"/>
</dbReference>
<reference evidence="6" key="1">
    <citation type="submission" date="2020-09" db="EMBL/GenBank/DDBJ databases">
        <authorList>
            <person name="Kikuchi T."/>
        </authorList>
    </citation>
    <scope>NUCLEOTIDE SEQUENCE</scope>
    <source>
        <strain evidence="6">Ka4C1</strain>
    </source>
</reference>
<dbReference type="CDD" id="cd12337">
    <property type="entry name" value="RRM1_SRSF4_like"/>
    <property type="match status" value="2"/>
</dbReference>
<dbReference type="InterPro" id="IPR012677">
    <property type="entry name" value="Nucleotide-bd_a/b_plait_sf"/>
</dbReference>
<dbReference type="Pfam" id="PF01391">
    <property type="entry name" value="Collagen"/>
    <property type="match status" value="2"/>
</dbReference>
<dbReference type="Proteomes" id="UP000659654">
    <property type="component" value="Unassembled WGS sequence"/>
</dbReference>
<keyword evidence="2" id="KW-0694">RNA-binding</keyword>
<evidence type="ECO:0000256" key="3">
    <source>
        <dbReference type="SAM" id="MobiDB-lite"/>
    </source>
</evidence>
<accession>A0A811KEJ3</accession>
<feature type="region of interest" description="Disordered" evidence="3">
    <location>
        <begin position="226"/>
        <end position="437"/>
    </location>
</feature>
<evidence type="ECO:0000256" key="2">
    <source>
        <dbReference type="PROSITE-ProRule" id="PRU00176"/>
    </source>
</evidence>
<name>A0A811KEJ3_BURXY</name>
<dbReference type="PANTHER" id="PTHR48038:SF1">
    <property type="entry name" value="RIBONUCLEOPROTEIN RB97D"/>
    <property type="match status" value="1"/>
</dbReference>
<evidence type="ECO:0000259" key="5">
    <source>
        <dbReference type="PROSITE" id="PS50102"/>
    </source>
</evidence>
<comment type="caution">
    <text evidence="6">The sequence shown here is derived from an EMBL/GenBank/DDBJ whole genome shotgun (WGS) entry which is preliminary data.</text>
</comment>
<keyword evidence="7" id="KW-1185">Reference proteome</keyword>
<dbReference type="SMART" id="SM00360">
    <property type="entry name" value="RRM"/>
    <property type="match status" value="2"/>
</dbReference>
<protein>
    <submittedName>
        <fullName evidence="6">(pine wood nematode) hypothetical protein</fullName>
    </submittedName>
</protein>
<feature type="compositionally biased region" description="Low complexity" evidence="3">
    <location>
        <begin position="286"/>
        <end position="295"/>
    </location>
</feature>
<dbReference type="InterPro" id="IPR008160">
    <property type="entry name" value="Collagen"/>
</dbReference>
<dbReference type="PANTHER" id="PTHR48038">
    <property type="entry name" value="RIBONUCLEOPROTEIN RB97D"/>
    <property type="match status" value="1"/>
</dbReference>
<feature type="compositionally biased region" description="Basic and acidic residues" evidence="3">
    <location>
        <begin position="132"/>
        <end position="148"/>
    </location>
</feature>
<keyword evidence="1" id="KW-0677">Repeat</keyword>
<keyword evidence="4" id="KW-1133">Transmembrane helix</keyword>
<sequence>MLPREGEYLAFERVSNAAGSKSSTIKSSTAPSLIRTVIASPKPPPNLDAEAYYARWMAILAVTMAVVALLTAVLAIPLLYAYLQYAHNVTSDELDFCVARLTDLNNLFEAFQERLHLEGRTLHNIHKREDATIDVRERPTSPRLDRLSRRPNQRQPKGPRVRNFGRTRSQTQVEVSARHAQGPQALAQQSYPPQQPLSHIPRYNVPASHGYVTPAFPVAQYNVQPPLRPPFNPPPAPPMRPPTAQPYTTNVPSGGRPRRPRPQQKQGQCCGYQYGKPGPPGPPGPDGNDGLDGTPGKPGLPGLDAPLNSAPNFCYDCPDGPPGPAGTPGPKGPIGKPGKPGTPGPPGFSKAGSAGSPGAKGYPGAPGTPGTPGHDGQLLLIPTFGPPGPTGPAGPRGPPGPQGSPGNPGQPGPPGPVGPQGRDGYPGKCGKPGAIGMNGPQGPMSSCDHCNTCDKMSRVYVGNLPYDARMKDIDKFFRGYGRINDILMKRGYCFVEFDDRRDAEDAVYDLDGERMLGVRVSVEMAKSRPYRERYRSPVYDRYTMNVALTAVPGLEAPPDLQSAMRGTQDLEPEAHHVPILQDLSEDRAVQPSLTVPEAVLTAGLQEEANLRLTEAEVSPAAAPKAVPDLVPPIDYHLFLVNVLHFRSDRANPLRNPGAFDTNRLHTQVKLGGHGGESNVTSRSPSLIEHHRRPQRSEYTTMSTRVYVGHLPYDARERDIERFFDGYGRIRDILLKRGYCFVEFSDPRDADDAVYDLHGRSMLGMRVVVELAKGRQRGSRGRFRSVPFSISSPFQKGFTVAPAFVSTFSIKIGVQKSPKRFKKPKKRFKKS</sequence>
<dbReference type="GO" id="GO:0003723">
    <property type="term" value="F:RNA binding"/>
    <property type="evidence" value="ECO:0007669"/>
    <property type="project" value="UniProtKB-UniRule"/>
</dbReference>
<feature type="compositionally biased region" description="Pro residues" evidence="3">
    <location>
        <begin position="226"/>
        <end position="244"/>
    </location>
</feature>
<feature type="region of interest" description="Disordered" evidence="3">
    <location>
        <begin position="132"/>
        <end position="202"/>
    </location>
</feature>
<dbReference type="SUPFAM" id="SSF54928">
    <property type="entry name" value="RNA-binding domain, RBD"/>
    <property type="match status" value="2"/>
</dbReference>
<dbReference type="Proteomes" id="UP000582659">
    <property type="component" value="Unassembled WGS sequence"/>
</dbReference>
<dbReference type="EMBL" id="CAJFCV020000002">
    <property type="protein sequence ID" value="CAG9092918.1"/>
    <property type="molecule type" value="Genomic_DNA"/>
</dbReference>
<dbReference type="AlphaFoldDB" id="A0A811KEJ3"/>
<feature type="domain" description="RRM" evidence="5">
    <location>
        <begin position="703"/>
        <end position="773"/>
    </location>
</feature>
<keyword evidence="4" id="KW-0472">Membrane</keyword>